<organism evidence="5 6">
    <name type="scientific">Momordica charantia</name>
    <name type="common">Bitter gourd</name>
    <name type="synonym">Balsam pear</name>
    <dbReference type="NCBI Taxonomy" id="3673"/>
    <lineage>
        <taxon>Eukaryota</taxon>
        <taxon>Viridiplantae</taxon>
        <taxon>Streptophyta</taxon>
        <taxon>Embryophyta</taxon>
        <taxon>Tracheophyta</taxon>
        <taxon>Spermatophyta</taxon>
        <taxon>Magnoliopsida</taxon>
        <taxon>eudicotyledons</taxon>
        <taxon>Gunneridae</taxon>
        <taxon>Pentapetalae</taxon>
        <taxon>rosids</taxon>
        <taxon>fabids</taxon>
        <taxon>Cucurbitales</taxon>
        <taxon>Cucurbitaceae</taxon>
        <taxon>Momordiceae</taxon>
        <taxon>Momordica</taxon>
    </lineage>
</organism>
<dbReference type="InterPro" id="IPR036312">
    <property type="entry name" value="Bifun_inhib/LTP/seed_sf"/>
</dbReference>
<dbReference type="InterPro" id="IPR033872">
    <property type="entry name" value="nsLTP2"/>
</dbReference>
<dbReference type="InterPro" id="IPR016140">
    <property type="entry name" value="Bifunc_inhib/LTP/seed_store"/>
</dbReference>
<dbReference type="SUPFAM" id="SSF47699">
    <property type="entry name" value="Bifunctional inhibitor/lipid-transfer protein/seed storage 2S albumin"/>
    <property type="match status" value="1"/>
</dbReference>
<dbReference type="PANTHER" id="PTHR33214">
    <property type="entry name" value="BIFUNCTIONAL INHIBITOR/LIPID-TRANSFER PROTEIN/SEED STORAGE 2S ALBUMIN SUPERFAMILY PROTEIN"/>
    <property type="match status" value="1"/>
</dbReference>
<dbReference type="Gene3D" id="1.10.110.10">
    <property type="entry name" value="Plant lipid-transfer and hydrophobic proteins"/>
    <property type="match status" value="1"/>
</dbReference>
<accession>A0A6J1E135</accession>
<gene>
    <name evidence="6" type="primary">LOC111024980</name>
</gene>
<sequence length="97" mass="10357">MKKFQVPSLCLLVAVVATVALLSGARSVEAACNPMELSPCLGAITSSAPPSTVCCQKLKQQQPCFCEYAKDPRMKPYVESPRAKAVASICRIAVPRC</sequence>
<name>A0A6J1E135_MOMCH</name>
<dbReference type="GO" id="GO:0006869">
    <property type="term" value="P:lipid transport"/>
    <property type="evidence" value="ECO:0007669"/>
    <property type="project" value="InterPro"/>
</dbReference>
<feature type="chain" id="PRO_5026725413" evidence="3">
    <location>
        <begin position="31"/>
        <end position="97"/>
    </location>
</feature>
<evidence type="ECO:0000256" key="2">
    <source>
        <dbReference type="ARBA" id="ARBA00023121"/>
    </source>
</evidence>
<evidence type="ECO:0000313" key="5">
    <source>
        <dbReference type="Proteomes" id="UP000504603"/>
    </source>
</evidence>
<keyword evidence="2" id="KW-0446">Lipid-binding</keyword>
<protein>
    <submittedName>
        <fullName evidence="6">Non-specific lipid-transfer protein 2-like</fullName>
    </submittedName>
</protein>
<dbReference type="PANTHER" id="PTHR33214:SF69">
    <property type="entry name" value="BIFUNCTIONAL INHIBITOR_LIPID-TRANSFER PROTEIN_SEED STORAGE 2S ALBUMIN SUPERFAMILY PROTEIN"/>
    <property type="match status" value="1"/>
</dbReference>
<keyword evidence="1" id="KW-0813">Transport</keyword>
<evidence type="ECO:0000259" key="4">
    <source>
        <dbReference type="SMART" id="SM00499"/>
    </source>
</evidence>
<reference evidence="6" key="1">
    <citation type="submission" date="2025-08" db="UniProtKB">
        <authorList>
            <consortium name="RefSeq"/>
        </authorList>
    </citation>
    <scope>IDENTIFICATION</scope>
    <source>
        <strain evidence="6">OHB3-1</strain>
    </source>
</reference>
<evidence type="ECO:0000256" key="1">
    <source>
        <dbReference type="ARBA" id="ARBA00022448"/>
    </source>
</evidence>
<feature type="signal peptide" evidence="3">
    <location>
        <begin position="1"/>
        <end position="30"/>
    </location>
</feature>
<keyword evidence="3" id="KW-0732">Signal</keyword>
<feature type="domain" description="Bifunctional inhibitor/plant lipid transfer protein/seed storage helical" evidence="4">
    <location>
        <begin position="32"/>
        <end position="97"/>
    </location>
</feature>
<dbReference type="KEGG" id="mcha:111024980"/>
<dbReference type="CDD" id="cd01959">
    <property type="entry name" value="nsLTP2"/>
    <property type="match status" value="1"/>
</dbReference>
<dbReference type="AlphaFoldDB" id="A0A6J1E135"/>
<keyword evidence="5" id="KW-1185">Reference proteome</keyword>
<dbReference type="SMART" id="SM00499">
    <property type="entry name" value="AAI"/>
    <property type="match status" value="1"/>
</dbReference>
<proteinExistence type="predicted"/>
<dbReference type="OrthoDB" id="665742at2759"/>
<evidence type="ECO:0000256" key="3">
    <source>
        <dbReference type="SAM" id="SignalP"/>
    </source>
</evidence>
<dbReference type="GO" id="GO:0008289">
    <property type="term" value="F:lipid binding"/>
    <property type="evidence" value="ECO:0007669"/>
    <property type="project" value="UniProtKB-KW"/>
</dbReference>
<dbReference type="RefSeq" id="XP_022158506.1">
    <property type="nucleotide sequence ID" value="XM_022302814.1"/>
</dbReference>
<dbReference type="GeneID" id="111024980"/>
<dbReference type="Proteomes" id="UP000504603">
    <property type="component" value="Unplaced"/>
</dbReference>
<evidence type="ECO:0000313" key="6">
    <source>
        <dbReference type="RefSeq" id="XP_022158506.1"/>
    </source>
</evidence>